<dbReference type="STRING" id="112498.A0A2D3UYC6"/>
<sequence length="458" mass="49408">MVARIGSGLGDWILATIFWISHGHDTPAPRVIIAARVKMTAGIIPFSTVTVFESTILQTTFVTVHASTLTGLPTTSGLRSSNSHDLSSASAIRSSALAGTHTAFPSVLVSPSTSSSVIPAVMASPSTAPQSTAIPIAGKDGEQKSHKIAIVGGLTGTIAGLIFIGVILCLLLRRRRKKAEHPGGMDWAAREDTPTPHVVEKSFFAAGVHSRPGTAVTRDDRIIHINTRHWSRPFALGAGEGYRESIPAGQLRCTNPDPSRPNTSQTIPKTPPTLFNRKRSLSRTTEMSQRHSLAQEVPPVPPVPPVLPLPTIKVVDPILSRELISRYSGTPSFKSYPSISTVQVAQQPSDDPFRTPSTGQSIESEQTERSSAPRPTTAASKTWAHILNPLRSRSPSCLELRARASSECSVDTVSSSARFSRRSDPFDLDRQSRNWNAGSEVRSKSHFTRRSQILYEGT</sequence>
<dbReference type="AlphaFoldDB" id="A0A2D3UYC6"/>
<keyword evidence="4" id="KW-1185">Reference proteome</keyword>
<dbReference type="Proteomes" id="UP000225277">
    <property type="component" value="Unassembled WGS sequence"/>
</dbReference>
<evidence type="ECO:0000313" key="4">
    <source>
        <dbReference type="Proteomes" id="UP000225277"/>
    </source>
</evidence>
<accession>A0A2D3UYC6</accession>
<feature type="compositionally biased region" description="Polar residues" evidence="1">
    <location>
        <begin position="253"/>
        <end position="268"/>
    </location>
</feature>
<feature type="region of interest" description="Disordered" evidence="1">
    <location>
        <begin position="335"/>
        <end position="382"/>
    </location>
</feature>
<proteinExistence type="predicted"/>
<keyword evidence="2" id="KW-0472">Membrane</keyword>
<gene>
    <name evidence="3" type="ORF">RCC_00153</name>
</gene>
<evidence type="ECO:0000256" key="2">
    <source>
        <dbReference type="SAM" id="Phobius"/>
    </source>
</evidence>
<dbReference type="EMBL" id="FJUY01000001">
    <property type="protein sequence ID" value="CZT14179.1"/>
    <property type="molecule type" value="Genomic_DNA"/>
</dbReference>
<evidence type="ECO:0000313" key="3">
    <source>
        <dbReference type="EMBL" id="CZT14179.1"/>
    </source>
</evidence>
<feature type="region of interest" description="Disordered" evidence="1">
    <location>
        <begin position="253"/>
        <end position="275"/>
    </location>
</feature>
<keyword evidence="2" id="KW-1133">Transmembrane helix</keyword>
<dbReference type="OrthoDB" id="3932126at2759"/>
<feature type="transmembrane region" description="Helical" evidence="2">
    <location>
        <begin position="148"/>
        <end position="172"/>
    </location>
</feature>
<name>A0A2D3UYC6_9PEZI</name>
<keyword evidence="2" id="KW-0812">Transmembrane</keyword>
<reference evidence="3 4" key="1">
    <citation type="submission" date="2016-03" db="EMBL/GenBank/DDBJ databases">
        <authorList>
            <person name="Ploux O."/>
        </authorList>
    </citation>
    <scope>NUCLEOTIDE SEQUENCE [LARGE SCALE GENOMIC DNA]</scope>
    <source>
        <strain evidence="3 4">URUG2</strain>
    </source>
</reference>
<dbReference type="GeneID" id="35595557"/>
<dbReference type="RefSeq" id="XP_023621077.1">
    <property type="nucleotide sequence ID" value="XM_023765309.1"/>
</dbReference>
<organism evidence="3 4">
    <name type="scientific">Ramularia collo-cygni</name>
    <dbReference type="NCBI Taxonomy" id="112498"/>
    <lineage>
        <taxon>Eukaryota</taxon>
        <taxon>Fungi</taxon>
        <taxon>Dikarya</taxon>
        <taxon>Ascomycota</taxon>
        <taxon>Pezizomycotina</taxon>
        <taxon>Dothideomycetes</taxon>
        <taxon>Dothideomycetidae</taxon>
        <taxon>Mycosphaerellales</taxon>
        <taxon>Mycosphaerellaceae</taxon>
        <taxon>Ramularia</taxon>
    </lineage>
</organism>
<evidence type="ECO:0000256" key="1">
    <source>
        <dbReference type="SAM" id="MobiDB-lite"/>
    </source>
</evidence>
<protein>
    <submittedName>
        <fullName evidence="3">Uncharacterized protein</fullName>
    </submittedName>
</protein>
<feature type="compositionally biased region" description="Polar residues" evidence="1">
    <location>
        <begin position="335"/>
        <end position="380"/>
    </location>
</feature>